<protein>
    <submittedName>
        <fullName evidence="1 2">Uncharacterized protein</fullName>
    </submittedName>
</protein>
<dbReference type="GeneID" id="17307876"/>
<organism evidence="1">
    <name type="scientific">Guillardia theta (strain CCMP2712)</name>
    <name type="common">Cryptophyte</name>
    <dbReference type="NCBI Taxonomy" id="905079"/>
    <lineage>
        <taxon>Eukaryota</taxon>
        <taxon>Cryptophyceae</taxon>
        <taxon>Pyrenomonadales</taxon>
        <taxon>Geminigeraceae</taxon>
        <taxon>Guillardia</taxon>
    </lineage>
</organism>
<evidence type="ECO:0000313" key="1">
    <source>
        <dbReference type="EMBL" id="EKX51333.1"/>
    </source>
</evidence>
<reference evidence="1 3" key="1">
    <citation type="journal article" date="2012" name="Nature">
        <title>Algal genomes reveal evolutionary mosaicism and the fate of nucleomorphs.</title>
        <authorList>
            <consortium name="DOE Joint Genome Institute"/>
            <person name="Curtis B.A."/>
            <person name="Tanifuji G."/>
            <person name="Burki F."/>
            <person name="Gruber A."/>
            <person name="Irimia M."/>
            <person name="Maruyama S."/>
            <person name="Arias M.C."/>
            <person name="Ball S.G."/>
            <person name="Gile G.H."/>
            <person name="Hirakawa Y."/>
            <person name="Hopkins J.F."/>
            <person name="Kuo A."/>
            <person name="Rensing S.A."/>
            <person name="Schmutz J."/>
            <person name="Symeonidi A."/>
            <person name="Elias M."/>
            <person name="Eveleigh R.J."/>
            <person name="Herman E.K."/>
            <person name="Klute M.J."/>
            <person name="Nakayama T."/>
            <person name="Obornik M."/>
            <person name="Reyes-Prieto A."/>
            <person name="Armbrust E.V."/>
            <person name="Aves S.J."/>
            <person name="Beiko R.G."/>
            <person name="Coutinho P."/>
            <person name="Dacks J.B."/>
            <person name="Durnford D.G."/>
            <person name="Fast N.M."/>
            <person name="Green B.R."/>
            <person name="Grisdale C.J."/>
            <person name="Hempel F."/>
            <person name="Henrissat B."/>
            <person name="Hoppner M.P."/>
            <person name="Ishida K."/>
            <person name="Kim E."/>
            <person name="Koreny L."/>
            <person name="Kroth P.G."/>
            <person name="Liu Y."/>
            <person name="Malik S.B."/>
            <person name="Maier U.G."/>
            <person name="McRose D."/>
            <person name="Mock T."/>
            <person name="Neilson J.A."/>
            <person name="Onodera N.T."/>
            <person name="Poole A.M."/>
            <person name="Pritham E.J."/>
            <person name="Richards T.A."/>
            <person name="Rocap G."/>
            <person name="Roy S.W."/>
            <person name="Sarai C."/>
            <person name="Schaack S."/>
            <person name="Shirato S."/>
            <person name="Slamovits C.H."/>
            <person name="Spencer D.F."/>
            <person name="Suzuki S."/>
            <person name="Worden A.Z."/>
            <person name="Zauner S."/>
            <person name="Barry K."/>
            <person name="Bell C."/>
            <person name="Bharti A.K."/>
            <person name="Crow J.A."/>
            <person name="Grimwood J."/>
            <person name="Kramer R."/>
            <person name="Lindquist E."/>
            <person name="Lucas S."/>
            <person name="Salamov A."/>
            <person name="McFadden G.I."/>
            <person name="Lane C.E."/>
            <person name="Keeling P.J."/>
            <person name="Gray M.W."/>
            <person name="Grigoriev I.V."/>
            <person name="Archibald J.M."/>
        </authorList>
    </citation>
    <scope>NUCLEOTIDE SEQUENCE</scope>
    <source>
        <strain evidence="1 3">CCMP2712</strain>
    </source>
</reference>
<dbReference type="Proteomes" id="UP000011087">
    <property type="component" value="Unassembled WGS sequence"/>
</dbReference>
<sequence>MLHGLEIRFSGSSQLESFFDESSWELTADTSMPKQGSSITCTGAVTLGAYKAHSGGWMWKKIFGS</sequence>
<dbReference type="AlphaFoldDB" id="L1JTD8"/>
<dbReference type="KEGG" id="gtt:GUITHDRAFT_161678"/>
<dbReference type="EnsemblProtists" id="EKX51333">
    <property type="protein sequence ID" value="EKX51333"/>
    <property type="gene ID" value="GUITHDRAFT_161678"/>
</dbReference>
<keyword evidence="3" id="KW-1185">Reference proteome</keyword>
<reference evidence="3" key="2">
    <citation type="submission" date="2012-11" db="EMBL/GenBank/DDBJ databases">
        <authorList>
            <person name="Kuo A."/>
            <person name="Curtis B.A."/>
            <person name="Tanifuji G."/>
            <person name="Burki F."/>
            <person name="Gruber A."/>
            <person name="Irimia M."/>
            <person name="Maruyama S."/>
            <person name="Arias M.C."/>
            <person name="Ball S.G."/>
            <person name="Gile G.H."/>
            <person name="Hirakawa Y."/>
            <person name="Hopkins J.F."/>
            <person name="Rensing S.A."/>
            <person name="Schmutz J."/>
            <person name="Symeonidi A."/>
            <person name="Elias M."/>
            <person name="Eveleigh R.J."/>
            <person name="Herman E.K."/>
            <person name="Klute M.J."/>
            <person name="Nakayama T."/>
            <person name="Obornik M."/>
            <person name="Reyes-Prieto A."/>
            <person name="Armbrust E.V."/>
            <person name="Aves S.J."/>
            <person name="Beiko R.G."/>
            <person name="Coutinho P."/>
            <person name="Dacks J.B."/>
            <person name="Durnford D.G."/>
            <person name="Fast N.M."/>
            <person name="Green B.R."/>
            <person name="Grisdale C."/>
            <person name="Hempe F."/>
            <person name="Henrissat B."/>
            <person name="Hoppner M.P."/>
            <person name="Ishida K.-I."/>
            <person name="Kim E."/>
            <person name="Koreny L."/>
            <person name="Kroth P.G."/>
            <person name="Liu Y."/>
            <person name="Malik S.-B."/>
            <person name="Maier U.G."/>
            <person name="McRose D."/>
            <person name="Mock T."/>
            <person name="Neilson J.A."/>
            <person name="Onodera N.T."/>
            <person name="Poole A.M."/>
            <person name="Pritham E.J."/>
            <person name="Richards T.A."/>
            <person name="Rocap G."/>
            <person name="Roy S.W."/>
            <person name="Sarai C."/>
            <person name="Schaack S."/>
            <person name="Shirato S."/>
            <person name="Slamovits C.H."/>
            <person name="Spencer D.F."/>
            <person name="Suzuki S."/>
            <person name="Worden A.Z."/>
            <person name="Zauner S."/>
            <person name="Barry K."/>
            <person name="Bell C."/>
            <person name="Bharti A.K."/>
            <person name="Crow J.A."/>
            <person name="Grimwood J."/>
            <person name="Kramer R."/>
            <person name="Lindquist E."/>
            <person name="Lucas S."/>
            <person name="Salamov A."/>
            <person name="McFadden G.I."/>
            <person name="Lane C.E."/>
            <person name="Keeling P.J."/>
            <person name="Gray M.W."/>
            <person name="Grigoriev I.V."/>
            <person name="Archibald J.M."/>
        </authorList>
    </citation>
    <scope>NUCLEOTIDE SEQUENCE</scope>
    <source>
        <strain evidence="3">CCMP2712</strain>
    </source>
</reference>
<reference evidence="2" key="3">
    <citation type="submission" date="2016-03" db="UniProtKB">
        <authorList>
            <consortium name="EnsemblProtists"/>
        </authorList>
    </citation>
    <scope>IDENTIFICATION</scope>
</reference>
<proteinExistence type="predicted"/>
<gene>
    <name evidence="1" type="ORF">GUITHDRAFT_161678</name>
</gene>
<accession>L1JTD8</accession>
<dbReference type="EMBL" id="JH992976">
    <property type="protein sequence ID" value="EKX51333.1"/>
    <property type="molecule type" value="Genomic_DNA"/>
</dbReference>
<evidence type="ECO:0000313" key="2">
    <source>
        <dbReference type="EnsemblProtists" id="EKX51333"/>
    </source>
</evidence>
<dbReference type="HOGENOM" id="CLU_2854406_0_0_1"/>
<dbReference type="PaxDb" id="55529-EKX51333"/>
<name>L1JTD8_GUITC</name>
<dbReference type="RefSeq" id="XP_005838313.1">
    <property type="nucleotide sequence ID" value="XM_005838256.1"/>
</dbReference>
<evidence type="ECO:0000313" key="3">
    <source>
        <dbReference type="Proteomes" id="UP000011087"/>
    </source>
</evidence>